<accession>A0A6A5SLK2</accession>
<evidence type="ECO:0000256" key="1">
    <source>
        <dbReference type="SAM" id="SignalP"/>
    </source>
</evidence>
<evidence type="ECO:0000313" key="2">
    <source>
        <dbReference type="EMBL" id="KAF1941501.1"/>
    </source>
</evidence>
<feature type="chain" id="PRO_5025673150" evidence="1">
    <location>
        <begin position="17"/>
        <end position="255"/>
    </location>
</feature>
<feature type="signal peptide" evidence="1">
    <location>
        <begin position="1"/>
        <end position="16"/>
    </location>
</feature>
<sequence>MLSLVHLLVSSALVTAAPYHQQHRHVSPVGLSGTESLVTRTTKSNLGTLERMTTAEVQEICHVCWNGAVEWPLPDTPNPVIESNSEQLSLFDRPASTPNTLTVHNYCTYPLYFNHYHQADSLETGTLTAGQTINRPLAGTVLKVYKTKDMVKDVLVEYGIDSQNTMWYDLSLITCLGTTNGLSNSDTSACAGHEAGLQLGNSGEMSFQCAGGAWCDDQVYLYKENLCKKLNPVYGGTPSQGLTMEFCAELKPKSS</sequence>
<evidence type="ECO:0000313" key="3">
    <source>
        <dbReference type="Proteomes" id="UP000800038"/>
    </source>
</evidence>
<gene>
    <name evidence="2" type="ORF">EJ02DRAFT_512421</name>
</gene>
<reference evidence="2" key="1">
    <citation type="journal article" date="2020" name="Stud. Mycol.">
        <title>101 Dothideomycetes genomes: a test case for predicting lifestyles and emergence of pathogens.</title>
        <authorList>
            <person name="Haridas S."/>
            <person name="Albert R."/>
            <person name="Binder M."/>
            <person name="Bloem J."/>
            <person name="Labutti K."/>
            <person name="Salamov A."/>
            <person name="Andreopoulos B."/>
            <person name="Baker S."/>
            <person name="Barry K."/>
            <person name="Bills G."/>
            <person name="Bluhm B."/>
            <person name="Cannon C."/>
            <person name="Castanera R."/>
            <person name="Culley D."/>
            <person name="Daum C."/>
            <person name="Ezra D."/>
            <person name="Gonzalez J."/>
            <person name="Henrissat B."/>
            <person name="Kuo A."/>
            <person name="Liang C."/>
            <person name="Lipzen A."/>
            <person name="Lutzoni F."/>
            <person name="Magnuson J."/>
            <person name="Mondo S."/>
            <person name="Nolan M."/>
            <person name="Ohm R."/>
            <person name="Pangilinan J."/>
            <person name="Park H.-J."/>
            <person name="Ramirez L."/>
            <person name="Alfaro M."/>
            <person name="Sun H."/>
            <person name="Tritt A."/>
            <person name="Yoshinaga Y."/>
            <person name="Zwiers L.-H."/>
            <person name="Turgeon B."/>
            <person name="Goodwin S."/>
            <person name="Spatafora J."/>
            <person name="Crous P."/>
            <person name="Grigoriev I."/>
        </authorList>
    </citation>
    <scope>NUCLEOTIDE SEQUENCE</scope>
    <source>
        <strain evidence="2">CBS 161.51</strain>
    </source>
</reference>
<dbReference type="EMBL" id="ML976047">
    <property type="protein sequence ID" value="KAF1941501.1"/>
    <property type="molecule type" value="Genomic_DNA"/>
</dbReference>
<keyword evidence="1" id="KW-0732">Signal</keyword>
<organism evidence="2 3">
    <name type="scientific">Clathrospora elynae</name>
    <dbReference type="NCBI Taxonomy" id="706981"/>
    <lineage>
        <taxon>Eukaryota</taxon>
        <taxon>Fungi</taxon>
        <taxon>Dikarya</taxon>
        <taxon>Ascomycota</taxon>
        <taxon>Pezizomycotina</taxon>
        <taxon>Dothideomycetes</taxon>
        <taxon>Pleosporomycetidae</taxon>
        <taxon>Pleosporales</taxon>
        <taxon>Diademaceae</taxon>
        <taxon>Clathrospora</taxon>
    </lineage>
</organism>
<dbReference type="Proteomes" id="UP000800038">
    <property type="component" value="Unassembled WGS sequence"/>
</dbReference>
<keyword evidence="3" id="KW-1185">Reference proteome</keyword>
<dbReference type="OrthoDB" id="5144514at2759"/>
<proteinExistence type="predicted"/>
<name>A0A6A5SLK2_9PLEO</name>
<dbReference type="AlphaFoldDB" id="A0A6A5SLK2"/>
<protein>
    <submittedName>
        <fullName evidence="2">Uncharacterized protein</fullName>
    </submittedName>
</protein>